<dbReference type="RefSeq" id="WP_118271406.1">
    <property type="nucleotide sequence ID" value="NZ_QSJI01000001.1"/>
</dbReference>
<dbReference type="Gene3D" id="2.40.10.240">
    <property type="entry name" value="QueA-like"/>
    <property type="match status" value="1"/>
</dbReference>
<sequence length="408" mass="44583">MRTDDFDYNLPDELIAQAPAEPRDSCRLLVVNRELPGGPVRAADAVALEHGGSVEHRHFYDIVDYLEPGDLLVANQTRVMPARLIGKKPTGGVAETLLLRRREDVDPLGHVWECLVNPGKRLKPGNVVEYRAGGLLAPEGAPVVLTAEILDFIDDSKGGRLVRFEPVGENEGGVPRTLDEAIHAAGHVPLPPYITGYEGDPEKYQTVYAMSEEHSAAAPTAGLHFTPELIQRIKDKGCGWATVELEVGIDTFRLVEEDDPTEHVMHTERYHVPAEVVEAVHATKAAGHRVIAVGTTAVRSLESAWDASAPASDPAVTARGFEGREDGADVRGEGDITVREDATTNLYLMPGSTFHVVDALITNFHVPRSTLMMLVSALATRDQIIDAYEEAVREKYRFFSFGDAMLIE</sequence>
<dbReference type="InterPro" id="IPR036100">
    <property type="entry name" value="QueA_sf"/>
</dbReference>
<evidence type="ECO:0000256" key="1">
    <source>
        <dbReference type="ARBA" id="ARBA00022490"/>
    </source>
</evidence>
<name>A0A414G0U7_9ACTN</name>
<comment type="catalytic activity">
    <reaction evidence="5">
        <text>7-aminomethyl-7-carbaguanosine(34) in tRNA + S-adenosyl-L-methionine = epoxyqueuosine(34) in tRNA + adenine + L-methionine + 2 H(+)</text>
        <dbReference type="Rhea" id="RHEA:32155"/>
        <dbReference type="Rhea" id="RHEA-COMP:10342"/>
        <dbReference type="Rhea" id="RHEA-COMP:18582"/>
        <dbReference type="ChEBI" id="CHEBI:15378"/>
        <dbReference type="ChEBI" id="CHEBI:16708"/>
        <dbReference type="ChEBI" id="CHEBI:57844"/>
        <dbReference type="ChEBI" id="CHEBI:59789"/>
        <dbReference type="ChEBI" id="CHEBI:82833"/>
        <dbReference type="ChEBI" id="CHEBI:194443"/>
        <dbReference type="EC" id="2.4.99.17"/>
    </reaction>
</comment>
<dbReference type="GO" id="GO:0008616">
    <property type="term" value="P:tRNA queuosine(34) biosynthetic process"/>
    <property type="evidence" value="ECO:0007669"/>
    <property type="project" value="UniProtKB-UniRule"/>
</dbReference>
<dbReference type="PANTHER" id="PTHR30307">
    <property type="entry name" value="S-ADENOSYLMETHIONINE:TRNA RIBOSYLTRANSFERASE-ISOMERASE"/>
    <property type="match status" value="1"/>
</dbReference>
<dbReference type="EMBL" id="QSJI01000001">
    <property type="protein sequence ID" value="RHD57649.1"/>
    <property type="molecule type" value="Genomic_DNA"/>
</dbReference>
<dbReference type="PANTHER" id="PTHR30307:SF0">
    <property type="entry name" value="S-ADENOSYLMETHIONINE:TRNA RIBOSYLTRANSFERASE-ISOMERASE"/>
    <property type="match status" value="1"/>
</dbReference>
<comment type="caution">
    <text evidence="6">The sequence shown here is derived from an EMBL/GenBank/DDBJ whole genome shotgun (WGS) entry which is preliminary data.</text>
</comment>
<dbReference type="GO" id="GO:0005737">
    <property type="term" value="C:cytoplasm"/>
    <property type="evidence" value="ECO:0007669"/>
    <property type="project" value="UniProtKB-SubCell"/>
</dbReference>
<keyword evidence="6" id="KW-0413">Isomerase</keyword>
<comment type="pathway">
    <text evidence="5">tRNA modification; tRNA-queuosine biosynthesis.</text>
</comment>
<dbReference type="NCBIfam" id="NF001140">
    <property type="entry name" value="PRK00147.1"/>
    <property type="match status" value="1"/>
</dbReference>
<dbReference type="UniPathway" id="UPA00392"/>
<protein>
    <recommendedName>
        <fullName evidence="5">S-adenosylmethionine:tRNA ribosyltransferase-isomerase</fullName>
        <ecNumber evidence="5">2.4.99.17</ecNumber>
    </recommendedName>
    <alternativeName>
        <fullName evidence="5">Queuosine biosynthesis protein QueA</fullName>
    </alternativeName>
</protein>
<dbReference type="InterPro" id="IPR042118">
    <property type="entry name" value="QueA_dom1"/>
</dbReference>
<dbReference type="NCBIfam" id="TIGR00113">
    <property type="entry name" value="queA"/>
    <property type="match status" value="1"/>
</dbReference>
<dbReference type="Proteomes" id="UP000286050">
    <property type="component" value="Unassembled WGS sequence"/>
</dbReference>
<proteinExistence type="inferred from homology"/>
<organism evidence="6 7">
    <name type="scientific">Collinsella intestinalis</name>
    <dbReference type="NCBI Taxonomy" id="147207"/>
    <lineage>
        <taxon>Bacteria</taxon>
        <taxon>Bacillati</taxon>
        <taxon>Actinomycetota</taxon>
        <taxon>Coriobacteriia</taxon>
        <taxon>Coriobacteriales</taxon>
        <taxon>Coriobacteriaceae</taxon>
        <taxon>Collinsella</taxon>
    </lineage>
</organism>
<dbReference type="SUPFAM" id="SSF111337">
    <property type="entry name" value="QueA-like"/>
    <property type="match status" value="1"/>
</dbReference>
<gene>
    <name evidence="5" type="primary">queA</name>
    <name evidence="6" type="ORF">DW787_02100</name>
</gene>
<accession>A0A414G0U7</accession>
<keyword evidence="6" id="KW-0328">Glycosyltransferase</keyword>
<dbReference type="GO" id="GO:0051075">
    <property type="term" value="F:S-adenosylmethionine:tRNA ribosyltransferase-isomerase activity"/>
    <property type="evidence" value="ECO:0007669"/>
    <property type="project" value="UniProtKB-EC"/>
</dbReference>
<dbReference type="InterPro" id="IPR003699">
    <property type="entry name" value="QueA"/>
</dbReference>
<dbReference type="Gene3D" id="3.40.1780.10">
    <property type="entry name" value="QueA-like"/>
    <property type="match status" value="1"/>
</dbReference>
<comment type="subcellular location">
    <subcellularLocation>
        <location evidence="5">Cytoplasm</location>
    </subcellularLocation>
</comment>
<keyword evidence="1 5" id="KW-0963">Cytoplasm</keyword>
<evidence type="ECO:0000256" key="5">
    <source>
        <dbReference type="HAMAP-Rule" id="MF_00113"/>
    </source>
</evidence>
<evidence type="ECO:0000313" key="6">
    <source>
        <dbReference type="EMBL" id="RHD57649.1"/>
    </source>
</evidence>
<evidence type="ECO:0000313" key="7">
    <source>
        <dbReference type="Proteomes" id="UP000286050"/>
    </source>
</evidence>
<keyword evidence="3 5" id="KW-0949">S-adenosyl-L-methionine</keyword>
<comment type="similarity">
    <text evidence="5">Belongs to the QueA family.</text>
</comment>
<comment type="subunit">
    <text evidence="5">Monomer.</text>
</comment>
<dbReference type="AlphaFoldDB" id="A0A414G0U7"/>
<evidence type="ECO:0000256" key="3">
    <source>
        <dbReference type="ARBA" id="ARBA00022691"/>
    </source>
</evidence>
<keyword evidence="2 5" id="KW-0808">Transferase</keyword>
<keyword evidence="4 5" id="KW-0671">Queuosine biosynthesis</keyword>
<evidence type="ECO:0000256" key="2">
    <source>
        <dbReference type="ARBA" id="ARBA00022679"/>
    </source>
</evidence>
<comment type="function">
    <text evidence="5">Transfers and isomerizes the ribose moiety from AdoMet to the 7-aminomethyl group of 7-deazaguanine (preQ1-tRNA) to give epoxyqueuosine (oQ-tRNA).</text>
</comment>
<evidence type="ECO:0000256" key="4">
    <source>
        <dbReference type="ARBA" id="ARBA00022785"/>
    </source>
</evidence>
<dbReference type="HAMAP" id="MF_00113">
    <property type="entry name" value="QueA"/>
    <property type="match status" value="1"/>
</dbReference>
<dbReference type="EC" id="2.4.99.17" evidence="5"/>
<dbReference type="InterPro" id="IPR042119">
    <property type="entry name" value="QueA_dom2"/>
</dbReference>
<dbReference type="Pfam" id="PF02547">
    <property type="entry name" value="Queuosine_synth"/>
    <property type="match status" value="1"/>
</dbReference>
<reference evidence="6 7" key="1">
    <citation type="submission" date="2018-08" db="EMBL/GenBank/DDBJ databases">
        <title>A genome reference for cultivated species of the human gut microbiota.</title>
        <authorList>
            <person name="Zou Y."/>
            <person name="Xue W."/>
            <person name="Luo G."/>
        </authorList>
    </citation>
    <scope>NUCLEOTIDE SEQUENCE [LARGE SCALE GENOMIC DNA]</scope>
    <source>
        <strain evidence="6 7">AM30-5LB</strain>
    </source>
</reference>